<dbReference type="HOGENOM" id="CLU_3294313_0_0_10"/>
<accession>A0A069QKG1</accession>
<name>A0A069QKG1_HOYLO</name>
<sequence>MLDFVCETNSKVETCDKLVQSENMVVKKIAVSQQSMSART</sequence>
<dbReference type="PATRIC" id="fig|1122985.7.peg.588"/>
<comment type="caution">
    <text evidence="1">The sequence shown here is derived from an EMBL/GenBank/DDBJ whole genome shotgun (WGS) entry which is preliminary data.</text>
</comment>
<protein>
    <submittedName>
        <fullName evidence="1">Uncharacterized protein</fullName>
    </submittedName>
</protein>
<reference evidence="1 2" key="1">
    <citation type="submission" date="2013-08" db="EMBL/GenBank/DDBJ databases">
        <authorList>
            <person name="Weinstock G."/>
            <person name="Sodergren E."/>
            <person name="Wylie T."/>
            <person name="Fulton L."/>
            <person name="Fulton R."/>
            <person name="Fronick C."/>
            <person name="O'Laughlin M."/>
            <person name="Godfrey J."/>
            <person name="Miner T."/>
            <person name="Herter B."/>
            <person name="Appelbaum E."/>
            <person name="Cordes M."/>
            <person name="Lek S."/>
            <person name="Wollam A."/>
            <person name="Pepin K.H."/>
            <person name="Palsikar V.B."/>
            <person name="Mitreva M."/>
            <person name="Wilson R.K."/>
        </authorList>
    </citation>
    <scope>NUCLEOTIDE SEQUENCE [LARGE SCALE GENOMIC DNA]</scope>
    <source>
        <strain evidence="1 2">ATCC 15930</strain>
    </source>
</reference>
<dbReference type="AlphaFoldDB" id="A0A069QKG1"/>
<proteinExistence type="predicted"/>
<dbReference type="EMBL" id="JNGW01000018">
    <property type="protein sequence ID" value="KDR53348.1"/>
    <property type="molecule type" value="Genomic_DNA"/>
</dbReference>
<evidence type="ECO:0000313" key="2">
    <source>
        <dbReference type="Proteomes" id="UP000027442"/>
    </source>
</evidence>
<dbReference type="Proteomes" id="UP000027442">
    <property type="component" value="Unassembled WGS sequence"/>
</dbReference>
<organism evidence="1 2">
    <name type="scientific">Hoylesella loescheii DSM 19665 = JCM 12249 = ATCC 15930</name>
    <dbReference type="NCBI Taxonomy" id="1122985"/>
    <lineage>
        <taxon>Bacteria</taxon>
        <taxon>Pseudomonadati</taxon>
        <taxon>Bacteroidota</taxon>
        <taxon>Bacteroidia</taxon>
        <taxon>Bacteroidales</taxon>
        <taxon>Prevotellaceae</taxon>
        <taxon>Hoylesella</taxon>
    </lineage>
</organism>
<keyword evidence="2" id="KW-1185">Reference proteome</keyword>
<evidence type="ECO:0000313" key="1">
    <source>
        <dbReference type="EMBL" id="KDR53348.1"/>
    </source>
</evidence>
<gene>
    <name evidence="1" type="ORF">HMPREF1991_00566</name>
</gene>